<name>A0A1R0Y6Y7_9BACL</name>
<protein>
    <recommendedName>
        <fullName evidence="1">HTH cro/C1-type domain-containing protein</fullName>
    </recommendedName>
</protein>
<dbReference type="Gene3D" id="1.10.260.40">
    <property type="entry name" value="lambda repressor-like DNA-binding domains"/>
    <property type="match status" value="1"/>
</dbReference>
<dbReference type="EMBL" id="MPTC01000003">
    <property type="protein sequence ID" value="OMD43029.1"/>
    <property type="molecule type" value="Genomic_DNA"/>
</dbReference>
<dbReference type="InterPro" id="IPR001387">
    <property type="entry name" value="Cro/C1-type_HTH"/>
</dbReference>
<reference evidence="2 3" key="1">
    <citation type="submission" date="2016-10" db="EMBL/GenBank/DDBJ databases">
        <title>Paenibacillus species isolates.</title>
        <authorList>
            <person name="Beno S.M."/>
        </authorList>
    </citation>
    <scope>NUCLEOTIDE SEQUENCE [LARGE SCALE GENOMIC DNA]</scope>
    <source>
        <strain evidence="2 3">FSL H7-0710</strain>
    </source>
</reference>
<proteinExistence type="predicted"/>
<dbReference type="SMART" id="SM00530">
    <property type="entry name" value="HTH_XRE"/>
    <property type="match status" value="1"/>
</dbReference>
<comment type="caution">
    <text evidence="2">The sequence shown here is derived from an EMBL/GenBank/DDBJ whole genome shotgun (WGS) entry which is preliminary data.</text>
</comment>
<dbReference type="PROSITE" id="PS50943">
    <property type="entry name" value="HTH_CROC1"/>
    <property type="match status" value="1"/>
</dbReference>
<dbReference type="GO" id="GO:0003677">
    <property type="term" value="F:DNA binding"/>
    <property type="evidence" value="ECO:0007669"/>
    <property type="project" value="InterPro"/>
</dbReference>
<evidence type="ECO:0000313" key="3">
    <source>
        <dbReference type="Proteomes" id="UP000187439"/>
    </source>
</evidence>
<organism evidence="2 3">
    <name type="scientific">Paenibacillus odorifer</name>
    <dbReference type="NCBI Taxonomy" id="189426"/>
    <lineage>
        <taxon>Bacteria</taxon>
        <taxon>Bacillati</taxon>
        <taxon>Bacillota</taxon>
        <taxon>Bacilli</taxon>
        <taxon>Bacillales</taxon>
        <taxon>Paenibacillaceae</taxon>
        <taxon>Paenibacillus</taxon>
    </lineage>
</organism>
<dbReference type="SUPFAM" id="SSF47413">
    <property type="entry name" value="lambda repressor-like DNA-binding domains"/>
    <property type="match status" value="1"/>
</dbReference>
<gene>
    <name evidence="2" type="ORF">BSK52_05890</name>
</gene>
<dbReference type="InterPro" id="IPR010982">
    <property type="entry name" value="Lambda_DNA-bd_dom_sf"/>
</dbReference>
<dbReference type="Pfam" id="PF01381">
    <property type="entry name" value="HTH_3"/>
    <property type="match status" value="1"/>
</dbReference>
<evidence type="ECO:0000259" key="1">
    <source>
        <dbReference type="PROSITE" id="PS50943"/>
    </source>
</evidence>
<dbReference type="AlphaFoldDB" id="A0A1R0Y6Y7"/>
<sequence length="151" mass="17031">MEIGGIIKYFREMNDIGVNELSRISEVPASYISKLERGSSNNPSFAIVNKLTKALGLTDDEIAFIMQSLSKDMPVDQIYLELKQRGRVADLDEQQSIDFQNLCHDPVNRTLLRYAGELSKADYLLICSSVDHLVQHLATRNKVDNLEGDDQ</sequence>
<dbReference type="Proteomes" id="UP000187439">
    <property type="component" value="Unassembled WGS sequence"/>
</dbReference>
<dbReference type="CDD" id="cd00093">
    <property type="entry name" value="HTH_XRE"/>
    <property type="match status" value="1"/>
</dbReference>
<evidence type="ECO:0000313" key="2">
    <source>
        <dbReference type="EMBL" id="OMD43029.1"/>
    </source>
</evidence>
<accession>A0A1R0Y6Y7</accession>
<feature type="domain" description="HTH cro/C1-type" evidence="1">
    <location>
        <begin position="7"/>
        <end position="62"/>
    </location>
</feature>